<dbReference type="PROSITE" id="PS01079">
    <property type="entry name" value="MOCF_BIOSYNTHESIS_2"/>
    <property type="match status" value="1"/>
</dbReference>
<dbReference type="Pfam" id="PF03454">
    <property type="entry name" value="MoeA_C"/>
    <property type="match status" value="1"/>
</dbReference>
<dbReference type="InterPro" id="IPR036425">
    <property type="entry name" value="MoaB/Mog-like_dom_sf"/>
</dbReference>
<dbReference type="InterPro" id="IPR038987">
    <property type="entry name" value="MoeA-like"/>
</dbReference>
<dbReference type="GO" id="GO:0061599">
    <property type="term" value="F:molybdopterin molybdotransferase activity"/>
    <property type="evidence" value="ECO:0007669"/>
    <property type="project" value="UniProtKB-EC"/>
</dbReference>
<gene>
    <name evidence="12" type="ORF">ENU08_02240</name>
    <name evidence="11" type="ORF">ENU41_07820</name>
</gene>
<evidence type="ECO:0000256" key="7">
    <source>
        <dbReference type="ARBA" id="ARBA00022842"/>
    </source>
</evidence>
<dbReference type="SUPFAM" id="SSF53850">
    <property type="entry name" value="Periplasmic binding protein-like II"/>
    <property type="match status" value="1"/>
</dbReference>
<dbReference type="Pfam" id="PF03453">
    <property type="entry name" value="MoeA_N"/>
    <property type="match status" value="1"/>
</dbReference>
<dbReference type="PANTHER" id="PTHR10192">
    <property type="entry name" value="MOLYBDOPTERIN BIOSYNTHESIS PROTEIN"/>
    <property type="match status" value="1"/>
</dbReference>
<name>A0A7C4NKJ9_9CREN</name>
<evidence type="ECO:0000313" key="12">
    <source>
        <dbReference type="EMBL" id="HGQ64049.1"/>
    </source>
</evidence>
<evidence type="ECO:0000313" key="11">
    <source>
        <dbReference type="EMBL" id="HGQ36559.1"/>
    </source>
</evidence>
<dbReference type="InterPro" id="IPR001453">
    <property type="entry name" value="MoaB/Mog_dom"/>
</dbReference>
<evidence type="ECO:0000259" key="10">
    <source>
        <dbReference type="SMART" id="SM00852"/>
    </source>
</evidence>
<dbReference type="FunFam" id="3.40.980.10:FF:000004">
    <property type="entry name" value="Molybdopterin molybdenumtransferase"/>
    <property type="match status" value="1"/>
</dbReference>
<dbReference type="EMBL" id="DTBD01000016">
    <property type="protein sequence ID" value="HGQ64049.1"/>
    <property type="molecule type" value="Genomic_DNA"/>
</dbReference>
<dbReference type="Pfam" id="PF12727">
    <property type="entry name" value="PBP_like"/>
    <property type="match status" value="1"/>
</dbReference>
<keyword evidence="7" id="KW-0460">Magnesium</keyword>
<keyword evidence="8" id="KW-0501">Molybdenum cofactor biosynthesis</keyword>
<comment type="cofactor">
    <cofactor evidence="1">
        <name>Mg(2+)</name>
        <dbReference type="ChEBI" id="CHEBI:18420"/>
    </cofactor>
</comment>
<dbReference type="SMART" id="SM00852">
    <property type="entry name" value="MoCF_biosynth"/>
    <property type="match status" value="1"/>
</dbReference>
<dbReference type="CDD" id="cd00887">
    <property type="entry name" value="MoeA"/>
    <property type="match status" value="1"/>
</dbReference>
<dbReference type="NCBIfam" id="TIGR00177">
    <property type="entry name" value="molyb_syn"/>
    <property type="match status" value="1"/>
</dbReference>
<comment type="caution">
    <text evidence="12">The sequence shown here is derived from an EMBL/GenBank/DDBJ whole genome shotgun (WGS) entry which is preliminary data.</text>
</comment>
<evidence type="ECO:0000256" key="3">
    <source>
        <dbReference type="ARBA" id="ARBA00013269"/>
    </source>
</evidence>
<dbReference type="InterPro" id="IPR005111">
    <property type="entry name" value="MoeA_C_domain_IV"/>
</dbReference>
<dbReference type="Gene3D" id="3.40.980.10">
    <property type="entry name" value="MoaB/Mog-like domain"/>
    <property type="match status" value="1"/>
</dbReference>
<evidence type="ECO:0000256" key="8">
    <source>
        <dbReference type="ARBA" id="ARBA00023150"/>
    </source>
</evidence>
<dbReference type="NCBIfam" id="NF045515">
    <property type="entry name" value="Glp_gephyrin"/>
    <property type="match status" value="1"/>
</dbReference>
<evidence type="ECO:0000256" key="9">
    <source>
        <dbReference type="ARBA" id="ARBA00047317"/>
    </source>
</evidence>
<dbReference type="NCBIfam" id="NF011068">
    <property type="entry name" value="PRK14498.1"/>
    <property type="match status" value="1"/>
</dbReference>
<dbReference type="InterPro" id="IPR005110">
    <property type="entry name" value="MoeA_linker/N"/>
</dbReference>
<dbReference type="AlphaFoldDB" id="A0A7C4NKJ9"/>
<dbReference type="FunFam" id="2.170.190.11:FF:000001">
    <property type="entry name" value="Molybdopterin molybdenumtransferase"/>
    <property type="match status" value="1"/>
</dbReference>
<evidence type="ECO:0000256" key="2">
    <source>
        <dbReference type="ARBA" id="ARBA00005046"/>
    </source>
</evidence>
<dbReference type="EC" id="2.10.1.1" evidence="3"/>
<reference evidence="12" key="1">
    <citation type="journal article" date="2020" name="mSystems">
        <title>Genome- and Community-Level Interaction Insights into Carbon Utilization and Element Cycling Functions of Hydrothermarchaeota in Hydrothermal Sediment.</title>
        <authorList>
            <person name="Zhou Z."/>
            <person name="Liu Y."/>
            <person name="Xu W."/>
            <person name="Pan J."/>
            <person name="Luo Z.H."/>
            <person name="Li M."/>
        </authorList>
    </citation>
    <scope>NUCLEOTIDE SEQUENCE [LARGE SCALE GENOMIC DNA]</scope>
    <source>
        <strain evidence="12">SpSt-637</strain>
        <strain evidence="11">SpSt-667</strain>
    </source>
</reference>
<dbReference type="Pfam" id="PF00994">
    <property type="entry name" value="MoCF_biosynth"/>
    <property type="match status" value="1"/>
</dbReference>
<evidence type="ECO:0000256" key="6">
    <source>
        <dbReference type="ARBA" id="ARBA00022723"/>
    </source>
</evidence>
<comment type="catalytic activity">
    <reaction evidence="9">
        <text>adenylyl-molybdopterin + molybdate = Mo-molybdopterin + AMP + H(+)</text>
        <dbReference type="Rhea" id="RHEA:35047"/>
        <dbReference type="ChEBI" id="CHEBI:15378"/>
        <dbReference type="ChEBI" id="CHEBI:36264"/>
        <dbReference type="ChEBI" id="CHEBI:62727"/>
        <dbReference type="ChEBI" id="CHEBI:71302"/>
        <dbReference type="ChEBI" id="CHEBI:456215"/>
        <dbReference type="EC" id="2.10.1.1"/>
    </reaction>
</comment>
<feature type="domain" description="MoaB/Mog" evidence="10">
    <location>
        <begin position="190"/>
        <end position="327"/>
    </location>
</feature>
<evidence type="ECO:0000256" key="4">
    <source>
        <dbReference type="ARBA" id="ARBA00022505"/>
    </source>
</evidence>
<dbReference type="InterPro" id="IPR024370">
    <property type="entry name" value="PBP_domain"/>
</dbReference>
<dbReference type="PANTHER" id="PTHR10192:SF5">
    <property type="entry name" value="GEPHYRIN"/>
    <property type="match status" value="1"/>
</dbReference>
<dbReference type="Gene3D" id="2.170.190.11">
    <property type="entry name" value="Molybdopterin biosynthesis moea protein, domain 3"/>
    <property type="match status" value="1"/>
</dbReference>
<dbReference type="Gene3D" id="3.90.105.10">
    <property type="entry name" value="Molybdopterin biosynthesis moea protein, domain 2"/>
    <property type="match status" value="1"/>
</dbReference>
<dbReference type="SUPFAM" id="SSF63882">
    <property type="entry name" value="MoeA N-terminal region -like"/>
    <property type="match status" value="1"/>
</dbReference>
<dbReference type="Gene3D" id="2.40.340.10">
    <property type="entry name" value="MoeA, C-terminal, domain IV"/>
    <property type="match status" value="1"/>
</dbReference>
<dbReference type="UniPathway" id="UPA00344"/>
<comment type="pathway">
    <text evidence="2">Cofactor biosynthesis; molybdopterin biosynthesis.</text>
</comment>
<dbReference type="InterPro" id="IPR036688">
    <property type="entry name" value="MoeA_C_domain_IV_sf"/>
</dbReference>
<dbReference type="SUPFAM" id="SSF63867">
    <property type="entry name" value="MoeA C-terminal domain-like"/>
    <property type="match status" value="1"/>
</dbReference>
<protein>
    <recommendedName>
        <fullName evidence="3">molybdopterin molybdotransferase</fullName>
        <ecNumber evidence="3">2.10.1.1</ecNumber>
    </recommendedName>
</protein>
<keyword evidence="6" id="KW-0479">Metal-binding</keyword>
<dbReference type="EMBL" id="DTCK01000041">
    <property type="protein sequence ID" value="HGQ36559.1"/>
    <property type="molecule type" value="Genomic_DNA"/>
</dbReference>
<dbReference type="InterPro" id="IPR008284">
    <property type="entry name" value="MoCF_biosynth_CS"/>
</dbReference>
<evidence type="ECO:0000256" key="5">
    <source>
        <dbReference type="ARBA" id="ARBA00022679"/>
    </source>
</evidence>
<dbReference type="GO" id="GO:0005737">
    <property type="term" value="C:cytoplasm"/>
    <property type="evidence" value="ECO:0007669"/>
    <property type="project" value="TreeGrafter"/>
</dbReference>
<dbReference type="GO" id="GO:0046872">
    <property type="term" value="F:metal ion binding"/>
    <property type="evidence" value="ECO:0007669"/>
    <property type="project" value="UniProtKB-KW"/>
</dbReference>
<dbReference type="InterPro" id="IPR036135">
    <property type="entry name" value="MoeA_linker/N_sf"/>
</dbReference>
<sequence>MSKRKLFHRLASIDKAIEVIDCSLELKPRGIEKVDLLNALDRILAEDIIAPIDYPPFDRSEVDGFAVRAEDTYGASDIRPITLEIVGSIRVGEEPKKEVSFGKTIEIATGAPIPRGCNAIVMEEHTHRENNHVKIYKSVAPLENITIAGSDIARGELVLPKGIKLGPFELGILAALGYNAVNVYLKPRVAIVSTGDEIVEPGSKLGYGQLYDYNGFAVTMYLRSLGAETYYLGVVPDNEEELRNVLLRNIDEYDLVVTSGGTSAGVGDVVYRVLEELGKVLVHGLEVKPGKPTVLGVIRGKPVIGLPGFPFSAVTHTITLLRYIVEKLSGIEHPLLWRNVKAKIAQKIRKEAGKDLFLPVILTYRGLEFIAIPVPFRSGNITPILRLNGIAVVRRGVEVVEEGEVVDVLLQNLIIPETVFIGSHDILLPSILRASKLMHISKFIPVGSLSGLMNVSKGYGDVAPIHLFDPLTKTYNITYVKQYKNIVLVSGYKRKLVLAFKHGNPKNIKGLEDALRDDVRFVNRNRGSGTRIYIDMVLKNIADEKSMNFEELIRRINGYTYEVPSHTGVAAAIAQGRADLGVCIEYAAKLYGLEYIPLTWEEYDFAINVHSLEAKQAVNKFIEYLRSSELKDLINSYLGYEAKSSIGEVISF</sequence>
<keyword evidence="5" id="KW-0808">Transferase</keyword>
<proteinExistence type="predicted"/>
<dbReference type="GO" id="GO:0006777">
    <property type="term" value="P:Mo-molybdopterin cofactor biosynthetic process"/>
    <property type="evidence" value="ECO:0007669"/>
    <property type="project" value="UniProtKB-KW"/>
</dbReference>
<keyword evidence="4" id="KW-0500">Molybdenum</keyword>
<dbReference type="SUPFAM" id="SSF53218">
    <property type="entry name" value="Molybdenum cofactor biosynthesis proteins"/>
    <property type="match status" value="1"/>
</dbReference>
<evidence type="ECO:0000256" key="1">
    <source>
        <dbReference type="ARBA" id="ARBA00001946"/>
    </source>
</evidence>
<accession>A0A7C4NKJ9</accession>
<dbReference type="Gene3D" id="3.40.190.10">
    <property type="entry name" value="Periplasmic binding protein-like II"/>
    <property type="match status" value="1"/>
</dbReference>
<organism evidence="12">
    <name type="scientific">Ignisphaera aggregans</name>
    <dbReference type="NCBI Taxonomy" id="334771"/>
    <lineage>
        <taxon>Archaea</taxon>
        <taxon>Thermoproteota</taxon>
        <taxon>Thermoprotei</taxon>
        <taxon>Desulfurococcales</taxon>
        <taxon>Desulfurococcaceae</taxon>
        <taxon>Ignisphaera</taxon>
    </lineage>
</organism>